<feature type="chain" id="PRO_5032566384" evidence="3">
    <location>
        <begin position="23"/>
        <end position="438"/>
    </location>
</feature>
<feature type="domain" description="M23ase beta-sheet core" evidence="4">
    <location>
        <begin position="339"/>
        <end position="433"/>
    </location>
</feature>
<feature type="coiled-coil region" evidence="1">
    <location>
        <begin position="29"/>
        <end position="116"/>
    </location>
</feature>
<evidence type="ECO:0000256" key="1">
    <source>
        <dbReference type="SAM" id="Coils"/>
    </source>
</evidence>
<dbReference type="InterPro" id="IPR011055">
    <property type="entry name" value="Dup_hybrid_motif"/>
</dbReference>
<dbReference type="Pfam" id="PF01551">
    <property type="entry name" value="Peptidase_M23"/>
    <property type="match status" value="1"/>
</dbReference>
<feature type="compositionally biased region" description="Basic and acidic residues" evidence="2">
    <location>
        <begin position="248"/>
        <end position="263"/>
    </location>
</feature>
<feature type="compositionally biased region" description="Polar residues" evidence="2">
    <location>
        <begin position="270"/>
        <end position="290"/>
    </location>
</feature>
<proteinExistence type="predicted"/>
<dbReference type="SUPFAM" id="SSF51261">
    <property type="entry name" value="Duplicated hybrid motif"/>
    <property type="match status" value="1"/>
</dbReference>
<dbReference type="RefSeq" id="WP_184037021.1">
    <property type="nucleotide sequence ID" value="NZ_JACHHY010000007.1"/>
</dbReference>
<dbReference type="Proteomes" id="UP000575898">
    <property type="component" value="Unassembled WGS sequence"/>
</dbReference>
<dbReference type="PANTHER" id="PTHR21666">
    <property type="entry name" value="PEPTIDASE-RELATED"/>
    <property type="match status" value="1"/>
</dbReference>
<accession>A0A840MNT5</accession>
<protein>
    <submittedName>
        <fullName evidence="5">Septal ring factor EnvC (AmiA/AmiB activator)</fullName>
    </submittedName>
</protein>
<dbReference type="AlphaFoldDB" id="A0A840MNT5"/>
<feature type="signal peptide" evidence="3">
    <location>
        <begin position="1"/>
        <end position="22"/>
    </location>
</feature>
<dbReference type="PANTHER" id="PTHR21666:SF270">
    <property type="entry name" value="MUREIN HYDROLASE ACTIVATOR ENVC"/>
    <property type="match status" value="1"/>
</dbReference>
<gene>
    <name evidence="5" type="ORF">HNQ59_001451</name>
</gene>
<dbReference type="CDD" id="cd12797">
    <property type="entry name" value="M23_peptidase"/>
    <property type="match status" value="1"/>
</dbReference>
<evidence type="ECO:0000313" key="6">
    <source>
        <dbReference type="Proteomes" id="UP000575898"/>
    </source>
</evidence>
<dbReference type="InterPro" id="IPR050570">
    <property type="entry name" value="Cell_wall_metabolism_enzyme"/>
</dbReference>
<feature type="region of interest" description="Disordered" evidence="2">
    <location>
        <begin position="248"/>
        <end position="306"/>
    </location>
</feature>
<name>A0A840MNT5_9PROT</name>
<evidence type="ECO:0000313" key="5">
    <source>
        <dbReference type="EMBL" id="MBB5018166.1"/>
    </source>
</evidence>
<dbReference type="InterPro" id="IPR016047">
    <property type="entry name" value="M23ase_b-sheet_dom"/>
</dbReference>
<dbReference type="Gene3D" id="6.10.250.3150">
    <property type="match status" value="1"/>
</dbReference>
<organism evidence="5 6">
    <name type="scientific">Chitinivorax tropicus</name>
    <dbReference type="NCBI Taxonomy" id="714531"/>
    <lineage>
        <taxon>Bacteria</taxon>
        <taxon>Pseudomonadati</taxon>
        <taxon>Pseudomonadota</taxon>
        <taxon>Betaproteobacteria</taxon>
        <taxon>Chitinivorax</taxon>
    </lineage>
</organism>
<sequence>MKRLLIALLSLALPAAAPIAFAAPKAKGSETSKAELQELKQQIEDLQQQIQQGEAVKAEASDALKASEQAISTARRTLSQLSREHQQLRQELQVLKEDLSRRHQEVESRQQQLAKLLIAHYRAGELDAIKLILSNQDLASAQRELGYYRYIAEAEAKLISELKRQIVTLKQLVEQTAAKERELQSLELEKRQHKKALEEQKQVKADTFNKISAELKTRRMQVDKLKADEQRLTQLIERLARLAEQRAKAERERAAKRAAEQAKARQKAQSNTNRNPPAQETKPGNMTSNPPERLERNDQIPDASQSGANFVALKGKLRLPARGEIRHRFGDTRGDGGTTWKGIFIRTNSSDPIHAVATGRVVFADWLRGFGNLLIIDHGGGYLSLYGHNESVLKQPGDRVNAGDVVAHAGNTGGADETGLYFELRHLGKPLNPAQWAN</sequence>
<evidence type="ECO:0000259" key="4">
    <source>
        <dbReference type="Pfam" id="PF01551"/>
    </source>
</evidence>
<dbReference type="FunFam" id="2.70.70.10:FF:000003">
    <property type="entry name" value="Murein hydrolase activator EnvC"/>
    <property type="match status" value="1"/>
</dbReference>
<reference evidence="5 6" key="1">
    <citation type="submission" date="2020-08" db="EMBL/GenBank/DDBJ databases">
        <title>Genomic Encyclopedia of Type Strains, Phase IV (KMG-IV): sequencing the most valuable type-strain genomes for metagenomic binning, comparative biology and taxonomic classification.</title>
        <authorList>
            <person name="Goeker M."/>
        </authorList>
    </citation>
    <scope>NUCLEOTIDE SEQUENCE [LARGE SCALE GENOMIC DNA]</scope>
    <source>
        <strain evidence="5 6">DSM 27165</strain>
    </source>
</reference>
<keyword evidence="3" id="KW-0732">Signal</keyword>
<dbReference type="GO" id="GO:0004222">
    <property type="term" value="F:metalloendopeptidase activity"/>
    <property type="evidence" value="ECO:0007669"/>
    <property type="project" value="TreeGrafter"/>
</dbReference>
<dbReference type="Gene3D" id="2.70.70.10">
    <property type="entry name" value="Glucose Permease (Domain IIA)"/>
    <property type="match status" value="1"/>
</dbReference>
<keyword evidence="6" id="KW-1185">Reference proteome</keyword>
<evidence type="ECO:0000256" key="2">
    <source>
        <dbReference type="SAM" id="MobiDB-lite"/>
    </source>
</evidence>
<keyword evidence="1" id="KW-0175">Coiled coil</keyword>
<evidence type="ECO:0000256" key="3">
    <source>
        <dbReference type="SAM" id="SignalP"/>
    </source>
</evidence>
<dbReference type="EMBL" id="JACHHY010000007">
    <property type="protein sequence ID" value="MBB5018166.1"/>
    <property type="molecule type" value="Genomic_DNA"/>
</dbReference>
<comment type="caution">
    <text evidence="5">The sequence shown here is derived from an EMBL/GenBank/DDBJ whole genome shotgun (WGS) entry which is preliminary data.</text>
</comment>